<evidence type="ECO:0000256" key="1">
    <source>
        <dbReference type="ARBA" id="ARBA00022898"/>
    </source>
</evidence>
<dbReference type="Gene3D" id="3.40.640.10">
    <property type="entry name" value="Type I PLP-dependent aspartate aminotransferase-like (Major domain)"/>
    <property type="match status" value="1"/>
</dbReference>
<sequence>MIRKTLGVASVDVQKLRDEIPVLANVTYLNTGWSGPPPRRVAQAMKDRIDLEMEEGPTSRPVQESGREVQAQARRAAARLFNADTEEVMVTRNTTEGLNIVLSGLDWQPGDEIITCNLEHGSVLVTSLVTGKRHGVKVRVVDLDPQDSRETILGKFEAAFTPRTRLLFVSHVEYSTGLRMPAPELTQLAHDRGAQIMLDGAQTGGHLHLDMAAEGFDYYSIPGQKWVLGYEGVGALYIRRELIEGIHPAHSGGRAVVHPVDYDNIQLNAADMEKFHGGSSSVPLQAAFLEAVGFIEEIGVQDIEDRNRQLASRLKQQLADIPGVHLYSPMEPGLSSGLVAFALSGWEPPAAVERLWNDHRIVVRQVEYPPGIRASLHFFNTEDEADQLAQAVKGLV</sequence>
<dbReference type="InterPro" id="IPR015424">
    <property type="entry name" value="PyrdxlP-dep_Trfase"/>
</dbReference>
<evidence type="ECO:0000313" key="3">
    <source>
        <dbReference type="EMBL" id="CAI8043719.1"/>
    </source>
</evidence>
<proteinExistence type="predicted"/>
<dbReference type="InterPro" id="IPR015422">
    <property type="entry name" value="PyrdxlP-dep_Trfase_small"/>
</dbReference>
<feature type="domain" description="Aminotransferase class V" evidence="2">
    <location>
        <begin position="68"/>
        <end position="388"/>
    </location>
</feature>
<keyword evidence="4" id="KW-1185">Reference proteome</keyword>
<dbReference type="PANTHER" id="PTHR43586:SF8">
    <property type="entry name" value="CYSTEINE DESULFURASE 1, CHLOROPLASTIC"/>
    <property type="match status" value="1"/>
</dbReference>
<evidence type="ECO:0000313" key="4">
    <source>
        <dbReference type="Proteomes" id="UP001174909"/>
    </source>
</evidence>
<reference evidence="3" key="1">
    <citation type="submission" date="2023-03" db="EMBL/GenBank/DDBJ databases">
        <authorList>
            <person name="Steffen K."/>
            <person name="Cardenas P."/>
        </authorList>
    </citation>
    <scope>NUCLEOTIDE SEQUENCE</scope>
</reference>
<dbReference type="Gene3D" id="3.90.1150.10">
    <property type="entry name" value="Aspartate Aminotransferase, domain 1"/>
    <property type="match status" value="1"/>
</dbReference>
<keyword evidence="1" id="KW-0663">Pyridoxal phosphate</keyword>
<gene>
    <name evidence="3" type="ORF">GBAR_LOCUS24248</name>
</gene>
<dbReference type="InterPro" id="IPR000192">
    <property type="entry name" value="Aminotrans_V_dom"/>
</dbReference>
<dbReference type="Pfam" id="PF00266">
    <property type="entry name" value="Aminotran_5"/>
    <property type="match status" value="1"/>
</dbReference>
<dbReference type="AlphaFoldDB" id="A0AA35X4C2"/>
<dbReference type="Proteomes" id="UP001174909">
    <property type="component" value="Unassembled WGS sequence"/>
</dbReference>
<protein>
    <submittedName>
        <fullName evidence="3">Isopenicillin N epimerase</fullName>
    </submittedName>
</protein>
<dbReference type="EMBL" id="CASHTH010003351">
    <property type="protein sequence ID" value="CAI8043719.1"/>
    <property type="molecule type" value="Genomic_DNA"/>
</dbReference>
<accession>A0AA35X4C2</accession>
<organism evidence="3 4">
    <name type="scientific">Geodia barretti</name>
    <name type="common">Barrett's horny sponge</name>
    <dbReference type="NCBI Taxonomy" id="519541"/>
    <lineage>
        <taxon>Eukaryota</taxon>
        <taxon>Metazoa</taxon>
        <taxon>Porifera</taxon>
        <taxon>Demospongiae</taxon>
        <taxon>Heteroscleromorpha</taxon>
        <taxon>Tetractinellida</taxon>
        <taxon>Astrophorina</taxon>
        <taxon>Geodiidae</taxon>
        <taxon>Geodia</taxon>
    </lineage>
</organism>
<dbReference type="SUPFAM" id="SSF53383">
    <property type="entry name" value="PLP-dependent transferases"/>
    <property type="match status" value="1"/>
</dbReference>
<dbReference type="InterPro" id="IPR015421">
    <property type="entry name" value="PyrdxlP-dep_Trfase_major"/>
</dbReference>
<evidence type="ECO:0000259" key="2">
    <source>
        <dbReference type="Pfam" id="PF00266"/>
    </source>
</evidence>
<dbReference type="PANTHER" id="PTHR43586">
    <property type="entry name" value="CYSTEINE DESULFURASE"/>
    <property type="match status" value="1"/>
</dbReference>
<name>A0AA35X4C2_GEOBA</name>
<comment type="caution">
    <text evidence="3">The sequence shown here is derived from an EMBL/GenBank/DDBJ whole genome shotgun (WGS) entry which is preliminary data.</text>
</comment>